<dbReference type="Pfam" id="PF03351">
    <property type="entry name" value="DOMON"/>
    <property type="match status" value="1"/>
</dbReference>
<dbReference type="SMART" id="SM00409">
    <property type="entry name" value="IG"/>
    <property type="match status" value="4"/>
</dbReference>
<sequence length="781" mass="83071">MLLISLSSVLLLLCLQQPVNAKITFYQRHEDASSCNLTSNTCWRVEGLASYEHGGVAPQTFVFICRSDQPNPSLSWSRDEGSLGKSQQSAGDDSVIMLFSNPVANDACIYICRDSANNEEEMLNITHASPVAQAVNPLLTVVGGSPVTIEFYASAIQPIQPGNITWKLNSIKFTSGLFDSWKRSLYIPSAAASDNGTYLFAVTSGTGALQSSAAATVDLIVITPSTIVSGPQNVSGVKEWSSISLSCTVMAGTSFNISWSKLNGTLPVNTNISTQSNGENTMISTLTIPNVRVVDSGSYQCSSSFTNGSNYTSSLGTLNITGSIQLMLIDTNNESSLVTSPLLYVPTLSNFNIECQGTGEFDWSEGLGGGASVTSEASESPHQFNTSTMFRSLAFESFQAANSGYYTCTSAGEEETVFITDANPAVYSPRSTFRVNNHTNLSLIIYTDGSPLPTPSSITWYHNNMTIDNSSPYYTISEDSTVCSIMGPSEEVTGNYTVLVTTSAGTNTKHFYIDPKSFSNSSTCGGGYSYGCTNGPCLYRATWLVKGEHVQFNVTGRVSTGRWVAIGFSDNRLMAQTDIVLAAVSSNGRGEVTDKWATGHTMPPADDRDNILYSRVIYSNGYTSFTFIRTVSAVDTTQDIDLSSPRFFVYALNGAATVNADGTITSIGQHPDTPMISDDHITLGNPAQCPGVFDELNTGTDPTDTASTGTSPPNTVPTDTASTGTSPPDTVPTDTASTGTSPPDTVPTDTASTDTGPTDGNATMMLSVFVLIFCTLLAYLI</sequence>
<evidence type="ECO:0000313" key="7">
    <source>
        <dbReference type="Proteomes" id="UP000007879"/>
    </source>
</evidence>
<keyword evidence="2" id="KW-0472">Membrane</keyword>
<dbReference type="SMART" id="SM00664">
    <property type="entry name" value="DoH"/>
    <property type="match status" value="1"/>
</dbReference>
<dbReference type="InterPro" id="IPR013783">
    <property type="entry name" value="Ig-like_fold"/>
</dbReference>
<reference evidence="7" key="1">
    <citation type="journal article" date="2010" name="Nature">
        <title>The Amphimedon queenslandica genome and the evolution of animal complexity.</title>
        <authorList>
            <person name="Srivastava M."/>
            <person name="Simakov O."/>
            <person name="Chapman J."/>
            <person name="Fahey B."/>
            <person name="Gauthier M.E."/>
            <person name="Mitros T."/>
            <person name="Richards G.S."/>
            <person name="Conaco C."/>
            <person name="Dacre M."/>
            <person name="Hellsten U."/>
            <person name="Larroux C."/>
            <person name="Putnam N.H."/>
            <person name="Stanke M."/>
            <person name="Adamska M."/>
            <person name="Darling A."/>
            <person name="Degnan S.M."/>
            <person name="Oakley T.H."/>
            <person name="Plachetzki D.C."/>
            <person name="Zhai Y."/>
            <person name="Adamski M."/>
            <person name="Calcino A."/>
            <person name="Cummins S.F."/>
            <person name="Goodstein D.M."/>
            <person name="Harris C."/>
            <person name="Jackson D.J."/>
            <person name="Leys S.P."/>
            <person name="Shu S."/>
            <person name="Woodcroft B.J."/>
            <person name="Vervoort M."/>
            <person name="Kosik K.S."/>
            <person name="Manning G."/>
            <person name="Degnan B.M."/>
            <person name="Rokhsar D.S."/>
        </authorList>
    </citation>
    <scope>NUCLEOTIDE SEQUENCE [LARGE SCALE GENOMIC DNA]</scope>
</reference>
<dbReference type="InterPro" id="IPR007110">
    <property type="entry name" value="Ig-like_dom"/>
</dbReference>
<feature type="chain" id="PRO_5042819751" description="Ig-like domain-containing protein" evidence="3">
    <location>
        <begin position="22"/>
        <end position="781"/>
    </location>
</feature>
<feature type="signal peptide" evidence="3">
    <location>
        <begin position="1"/>
        <end position="21"/>
    </location>
</feature>
<dbReference type="PANTHER" id="PTHR46901:SF2">
    <property type="entry name" value="GH04942P"/>
    <property type="match status" value="1"/>
</dbReference>
<evidence type="ECO:0000256" key="2">
    <source>
        <dbReference type="SAM" id="Phobius"/>
    </source>
</evidence>
<organism evidence="6 7">
    <name type="scientific">Amphimedon queenslandica</name>
    <name type="common">Sponge</name>
    <dbReference type="NCBI Taxonomy" id="400682"/>
    <lineage>
        <taxon>Eukaryota</taxon>
        <taxon>Metazoa</taxon>
        <taxon>Porifera</taxon>
        <taxon>Demospongiae</taxon>
        <taxon>Heteroscleromorpha</taxon>
        <taxon>Haplosclerida</taxon>
        <taxon>Niphatidae</taxon>
        <taxon>Amphimedon</taxon>
    </lineage>
</organism>
<dbReference type="InterPro" id="IPR045266">
    <property type="entry name" value="DOH_DOMON"/>
</dbReference>
<dbReference type="PROSITE" id="PS50835">
    <property type="entry name" value="IG_LIKE"/>
    <property type="match status" value="3"/>
</dbReference>
<dbReference type="SUPFAM" id="SSF49344">
    <property type="entry name" value="CBD9-like"/>
    <property type="match status" value="1"/>
</dbReference>
<feature type="region of interest" description="Disordered" evidence="1">
    <location>
        <begin position="692"/>
        <end position="759"/>
    </location>
</feature>
<reference evidence="6" key="2">
    <citation type="submission" date="2024-06" db="UniProtKB">
        <authorList>
            <consortium name="EnsemblMetazoa"/>
        </authorList>
    </citation>
    <scope>IDENTIFICATION</scope>
</reference>
<feature type="domain" description="Ig-like" evidence="4">
    <location>
        <begin position="224"/>
        <end position="319"/>
    </location>
</feature>
<dbReference type="Pfam" id="PF13927">
    <property type="entry name" value="Ig_3"/>
    <property type="match status" value="1"/>
</dbReference>
<dbReference type="Proteomes" id="UP000007879">
    <property type="component" value="Unassembled WGS sequence"/>
</dbReference>
<dbReference type="CDD" id="cd09631">
    <property type="entry name" value="DOMON_DOH"/>
    <property type="match status" value="1"/>
</dbReference>
<feature type="domain" description="Ig-like" evidence="4">
    <location>
        <begin position="130"/>
        <end position="216"/>
    </location>
</feature>
<dbReference type="EnsemblMetazoa" id="XM_019999557.1">
    <property type="protein sequence ID" value="XP_019855116.1"/>
    <property type="gene ID" value="LOC105313643"/>
</dbReference>
<evidence type="ECO:0000256" key="3">
    <source>
        <dbReference type="SAM" id="SignalP"/>
    </source>
</evidence>
<dbReference type="InterPro" id="IPR005018">
    <property type="entry name" value="DOMON_domain"/>
</dbReference>
<evidence type="ECO:0000259" key="5">
    <source>
        <dbReference type="PROSITE" id="PS50836"/>
    </source>
</evidence>
<protein>
    <recommendedName>
        <fullName evidence="8">Ig-like domain-containing protein</fullName>
    </recommendedName>
</protein>
<accession>A0AAN0JEB7</accession>
<evidence type="ECO:0008006" key="8">
    <source>
        <dbReference type="Google" id="ProtNLM"/>
    </source>
</evidence>
<proteinExistence type="predicted"/>
<dbReference type="PANTHER" id="PTHR46901">
    <property type="entry name" value="GH04942P"/>
    <property type="match status" value="1"/>
</dbReference>
<feature type="domain" description="Ig-like" evidence="4">
    <location>
        <begin position="59"/>
        <end position="126"/>
    </location>
</feature>
<dbReference type="InterPro" id="IPR003599">
    <property type="entry name" value="Ig_sub"/>
</dbReference>
<keyword evidence="3" id="KW-0732">Signal</keyword>
<feature type="compositionally biased region" description="Polar residues" evidence="1">
    <location>
        <begin position="697"/>
        <end position="759"/>
    </location>
</feature>
<dbReference type="GeneID" id="105313643"/>
<keyword evidence="7" id="KW-1185">Reference proteome</keyword>
<dbReference type="SMART" id="SM00408">
    <property type="entry name" value="IGc2"/>
    <property type="match status" value="1"/>
</dbReference>
<evidence type="ECO:0000259" key="4">
    <source>
        <dbReference type="PROSITE" id="PS50835"/>
    </source>
</evidence>
<keyword evidence="2" id="KW-0812">Transmembrane</keyword>
<dbReference type="Gene3D" id="2.60.40.10">
    <property type="entry name" value="Immunoglobulins"/>
    <property type="match status" value="3"/>
</dbReference>
<dbReference type="InterPro" id="IPR036179">
    <property type="entry name" value="Ig-like_dom_sf"/>
</dbReference>
<dbReference type="PROSITE" id="PS50836">
    <property type="entry name" value="DOMON"/>
    <property type="match status" value="1"/>
</dbReference>
<keyword evidence="2" id="KW-1133">Transmembrane helix</keyword>
<dbReference type="CDD" id="cd00096">
    <property type="entry name" value="Ig"/>
    <property type="match status" value="1"/>
</dbReference>
<dbReference type="KEGG" id="aqu:105313643"/>
<dbReference type="SUPFAM" id="SSF48726">
    <property type="entry name" value="Immunoglobulin"/>
    <property type="match status" value="4"/>
</dbReference>
<dbReference type="AlphaFoldDB" id="A0AAN0JEB7"/>
<dbReference type="RefSeq" id="XP_019855116.1">
    <property type="nucleotide sequence ID" value="XM_019999557.1"/>
</dbReference>
<name>A0AAN0JEB7_AMPQE</name>
<feature type="transmembrane region" description="Helical" evidence="2">
    <location>
        <begin position="762"/>
        <end position="780"/>
    </location>
</feature>
<evidence type="ECO:0000313" key="6">
    <source>
        <dbReference type="EnsemblMetazoa" id="XP_019855116.1"/>
    </source>
</evidence>
<feature type="domain" description="DOMON" evidence="5">
    <location>
        <begin position="537"/>
        <end position="654"/>
    </location>
</feature>
<evidence type="ECO:0000256" key="1">
    <source>
        <dbReference type="SAM" id="MobiDB-lite"/>
    </source>
</evidence>
<dbReference type="InterPro" id="IPR003598">
    <property type="entry name" value="Ig_sub2"/>
</dbReference>